<keyword evidence="3 5" id="KW-0808">Transferase</keyword>
<dbReference type="PIRSF" id="PIRSF026782">
    <property type="entry name" value="CbiD"/>
    <property type="match status" value="1"/>
</dbReference>
<sequence>MTERPLRHGYTTGACAAAAARGAARMLRTQQRQEAAEIVLPGGERVTFPLAGQTFDGLSASCHVVKDAGDDPDVTNGAEIHVTVRREARRPPGGKTLIFLLGGRGVGRVTKPGLAVPVGEPAINPVPRRLITEAVKEEFAVVCLPEVLYVTVSIPNGEELAQKTLNARLGILGGLSILGTTGIVRPISAQAWTDTIDSAVDVALAGGTSTVVLSTGRTSELAAQAFFERTAPLPEEAFVMMGDHVGYALRACLGKGVPRVVLAGQFAKLLKIACGHEQTHVSSAELDLRELASWLAATGAAALVALAERANTARQLLEESGRDRQLITLVCERARRAAERLAPGGELKVLLADYDSTMLYFG</sequence>
<comment type="function">
    <text evidence="5">Catalyzes the methylation of C-1 in cobalt-precorrin-5B to form cobalt-precorrin-6A.</text>
</comment>
<dbReference type="PANTHER" id="PTHR35863">
    <property type="entry name" value="COBALT-PRECORRIN-5B C(1)-METHYLTRANSFERASE"/>
    <property type="match status" value="1"/>
</dbReference>
<comment type="similarity">
    <text evidence="5">Belongs to the CbiD family.</text>
</comment>
<keyword evidence="2 5" id="KW-0489">Methyltransferase</keyword>
<gene>
    <name evidence="5 6" type="primary">cbiD</name>
    <name evidence="6" type="ORF">GURASL_33210</name>
</gene>
<protein>
    <recommendedName>
        <fullName evidence="5">Cobalt-precorrin-5B C(1)-methyltransferase</fullName>
        <ecNumber evidence="5">2.1.1.195</ecNumber>
    </recommendedName>
    <alternativeName>
        <fullName evidence="5">Cobalt-precorrin-6A synthase</fullName>
    </alternativeName>
</protein>
<evidence type="ECO:0000256" key="1">
    <source>
        <dbReference type="ARBA" id="ARBA00022573"/>
    </source>
</evidence>
<evidence type="ECO:0000256" key="4">
    <source>
        <dbReference type="ARBA" id="ARBA00022691"/>
    </source>
</evidence>
<evidence type="ECO:0000256" key="3">
    <source>
        <dbReference type="ARBA" id="ARBA00022679"/>
    </source>
</evidence>
<evidence type="ECO:0000313" key="7">
    <source>
        <dbReference type="Proteomes" id="UP001317705"/>
    </source>
</evidence>
<comment type="pathway">
    <text evidence="5">Cofactor biosynthesis; adenosylcobalamin biosynthesis; cob(II)yrinate a,c-diamide from sirohydrochlorin (anaerobic route): step 6/10.</text>
</comment>
<evidence type="ECO:0000256" key="5">
    <source>
        <dbReference type="HAMAP-Rule" id="MF_00787"/>
    </source>
</evidence>
<dbReference type="EMBL" id="AP027151">
    <property type="protein sequence ID" value="BDV44398.1"/>
    <property type="molecule type" value="Genomic_DNA"/>
</dbReference>
<accession>A0ABN6VVP6</accession>
<dbReference type="EC" id="2.1.1.195" evidence="5"/>
<evidence type="ECO:0000256" key="2">
    <source>
        <dbReference type="ARBA" id="ARBA00022603"/>
    </source>
</evidence>
<keyword evidence="4 5" id="KW-0949">S-adenosyl-L-methionine</keyword>
<comment type="catalytic activity">
    <reaction evidence="5">
        <text>Co-precorrin-5B + S-adenosyl-L-methionine = Co-precorrin-6A + S-adenosyl-L-homocysteine</text>
        <dbReference type="Rhea" id="RHEA:26285"/>
        <dbReference type="ChEBI" id="CHEBI:57856"/>
        <dbReference type="ChEBI" id="CHEBI:59789"/>
        <dbReference type="ChEBI" id="CHEBI:60063"/>
        <dbReference type="ChEBI" id="CHEBI:60064"/>
        <dbReference type="EC" id="2.1.1.195"/>
    </reaction>
</comment>
<dbReference type="Gene3D" id="3.30.2110.10">
    <property type="entry name" value="CbiD-like"/>
    <property type="match status" value="1"/>
</dbReference>
<dbReference type="RefSeq" id="WP_282000502.1">
    <property type="nucleotide sequence ID" value="NZ_AP027151.1"/>
</dbReference>
<dbReference type="NCBIfam" id="NF000849">
    <property type="entry name" value="PRK00075.1-1"/>
    <property type="match status" value="1"/>
</dbReference>
<dbReference type="PANTHER" id="PTHR35863:SF1">
    <property type="entry name" value="COBALT-PRECORRIN-5B C(1)-METHYLTRANSFERASE"/>
    <property type="match status" value="1"/>
</dbReference>
<dbReference type="Pfam" id="PF01888">
    <property type="entry name" value="CbiD"/>
    <property type="match status" value="1"/>
</dbReference>
<dbReference type="InterPro" id="IPR036074">
    <property type="entry name" value="CbiD_sf"/>
</dbReference>
<evidence type="ECO:0000313" key="6">
    <source>
        <dbReference type="EMBL" id="BDV44398.1"/>
    </source>
</evidence>
<dbReference type="Proteomes" id="UP001317705">
    <property type="component" value="Chromosome"/>
</dbReference>
<dbReference type="InterPro" id="IPR002748">
    <property type="entry name" value="CbiD"/>
</dbReference>
<dbReference type="HAMAP" id="MF_00787">
    <property type="entry name" value="CbiD"/>
    <property type="match status" value="1"/>
</dbReference>
<name>A0ABN6VVP6_9BACT</name>
<reference evidence="6 7" key="1">
    <citation type="submission" date="2022-12" db="EMBL/GenBank/DDBJ databases">
        <title>Polyphasic characterization of Geotalea uranireducens NIT-SL11 newly isolated from a complex of sewage sludge and microbially reduced graphene oxide.</title>
        <authorList>
            <person name="Xie L."/>
            <person name="Yoshida N."/>
            <person name="Meng L."/>
        </authorList>
    </citation>
    <scope>NUCLEOTIDE SEQUENCE [LARGE SCALE GENOMIC DNA]</scope>
    <source>
        <strain evidence="6 7">NIT-SL11</strain>
    </source>
</reference>
<keyword evidence="1 5" id="KW-0169">Cobalamin biosynthesis</keyword>
<dbReference type="SUPFAM" id="SSF111342">
    <property type="entry name" value="CbiD-like"/>
    <property type="match status" value="1"/>
</dbReference>
<dbReference type="NCBIfam" id="TIGR00312">
    <property type="entry name" value="cbiD"/>
    <property type="match status" value="1"/>
</dbReference>
<keyword evidence="7" id="KW-1185">Reference proteome</keyword>
<proteinExistence type="inferred from homology"/>
<organism evidence="6 7">
    <name type="scientific">Geotalea uraniireducens</name>
    <dbReference type="NCBI Taxonomy" id="351604"/>
    <lineage>
        <taxon>Bacteria</taxon>
        <taxon>Pseudomonadati</taxon>
        <taxon>Thermodesulfobacteriota</taxon>
        <taxon>Desulfuromonadia</taxon>
        <taxon>Geobacterales</taxon>
        <taxon>Geobacteraceae</taxon>
        <taxon>Geotalea</taxon>
    </lineage>
</organism>